<comment type="caution">
    <text evidence="4">The sequence shown here is derived from an EMBL/GenBank/DDBJ whole genome shotgun (WGS) entry which is preliminary data.</text>
</comment>
<accession>H0E7X5</accession>
<dbReference type="Pfam" id="PF05257">
    <property type="entry name" value="CHAP"/>
    <property type="match status" value="1"/>
</dbReference>
<evidence type="ECO:0000313" key="4">
    <source>
        <dbReference type="EMBL" id="EHN10173.1"/>
    </source>
</evidence>
<dbReference type="PATRIC" id="fig|1097667.3.peg.2907"/>
<feature type="signal peptide" evidence="2">
    <location>
        <begin position="1"/>
        <end position="33"/>
    </location>
</feature>
<reference evidence="4 5" key="1">
    <citation type="journal article" date="2013" name="Biodegradation">
        <title>Quantitative proteomic analysis of ibuprofen-degrading Patulibacter sp. strain I11.</title>
        <authorList>
            <person name="Almeida B."/>
            <person name="Kjeldal H."/>
            <person name="Lolas I."/>
            <person name="Knudsen A.D."/>
            <person name="Carvalho G."/>
            <person name="Nielsen K.L."/>
            <person name="Barreto Crespo M.T."/>
            <person name="Stensballe A."/>
            <person name="Nielsen J.L."/>
        </authorList>
    </citation>
    <scope>NUCLEOTIDE SEQUENCE [LARGE SCALE GENOMIC DNA]</scope>
    <source>
        <strain evidence="4 5">I11</strain>
    </source>
</reference>
<dbReference type="Proteomes" id="UP000005143">
    <property type="component" value="Unassembled WGS sequence"/>
</dbReference>
<dbReference type="RefSeq" id="WP_007576499.1">
    <property type="nucleotide sequence ID" value="NZ_AGUD01000238.1"/>
</dbReference>
<evidence type="ECO:0000313" key="5">
    <source>
        <dbReference type="Proteomes" id="UP000005143"/>
    </source>
</evidence>
<proteinExistence type="predicted"/>
<feature type="region of interest" description="Disordered" evidence="1">
    <location>
        <begin position="113"/>
        <end position="134"/>
    </location>
</feature>
<dbReference type="EMBL" id="AGUD01000238">
    <property type="protein sequence ID" value="EHN10173.1"/>
    <property type="molecule type" value="Genomic_DNA"/>
</dbReference>
<gene>
    <name evidence="4" type="ORF">PAI11_29320</name>
</gene>
<keyword evidence="5" id="KW-1185">Reference proteome</keyword>
<dbReference type="PROSITE" id="PS50911">
    <property type="entry name" value="CHAP"/>
    <property type="match status" value="1"/>
</dbReference>
<dbReference type="AlphaFoldDB" id="H0E7X5"/>
<keyword evidence="2" id="KW-0732">Signal</keyword>
<feature type="chain" id="PRO_5003531967" description="Peptidase C51 domain-containing protein" evidence="2">
    <location>
        <begin position="34"/>
        <end position="266"/>
    </location>
</feature>
<dbReference type="OrthoDB" id="5150337at2"/>
<evidence type="ECO:0000259" key="3">
    <source>
        <dbReference type="PROSITE" id="PS50911"/>
    </source>
</evidence>
<sequence>MFPSSPRAVPARSIAVAATFGAALLLAPAAADAATGTVTVNKGYSLSARSAPLSTASKVRQLANGSRVTIVCQTQGSRVSGRFGTSTLWDKLAGGGYVSDTFVYTGSDGRVAPDCGSKPKPPKPAPPAPTGNVASVTLRDDYPYRGQGSGVDPWNFYKGQCTSFVAWRLSRNIPGFGNGMGGGRFGNANTWDDNARRLGYLVNSSPTVGSVMVRNSGRWGHVAVVAKVKAGKVLLEEYNHVHKDAYSQRWVARTSDLRYIHFDRRR</sequence>
<evidence type="ECO:0000256" key="2">
    <source>
        <dbReference type="SAM" id="SignalP"/>
    </source>
</evidence>
<organism evidence="4 5">
    <name type="scientific">Patulibacter medicamentivorans</name>
    <dbReference type="NCBI Taxonomy" id="1097667"/>
    <lineage>
        <taxon>Bacteria</taxon>
        <taxon>Bacillati</taxon>
        <taxon>Actinomycetota</taxon>
        <taxon>Thermoleophilia</taxon>
        <taxon>Solirubrobacterales</taxon>
        <taxon>Patulibacteraceae</taxon>
        <taxon>Patulibacter</taxon>
    </lineage>
</organism>
<evidence type="ECO:0000256" key="1">
    <source>
        <dbReference type="SAM" id="MobiDB-lite"/>
    </source>
</evidence>
<dbReference type="Gene3D" id="3.90.1720.10">
    <property type="entry name" value="endopeptidase domain like (from Nostoc punctiforme)"/>
    <property type="match status" value="1"/>
</dbReference>
<dbReference type="InterPro" id="IPR007921">
    <property type="entry name" value="CHAP_dom"/>
</dbReference>
<feature type="domain" description="Peptidase C51" evidence="3">
    <location>
        <begin position="136"/>
        <end position="261"/>
    </location>
</feature>
<protein>
    <recommendedName>
        <fullName evidence="3">Peptidase C51 domain-containing protein</fullName>
    </recommendedName>
</protein>
<name>H0E7X5_9ACTN</name>
<dbReference type="SUPFAM" id="SSF54001">
    <property type="entry name" value="Cysteine proteinases"/>
    <property type="match status" value="1"/>
</dbReference>
<dbReference type="InterPro" id="IPR038765">
    <property type="entry name" value="Papain-like_cys_pep_sf"/>
</dbReference>